<feature type="compositionally biased region" description="Low complexity" evidence="4">
    <location>
        <begin position="248"/>
        <end position="261"/>
    </location>
</feature>
<feature type="repeat" description="ANK" evidence="3">
    <location>
        <begin position="133"/>
        <end position="165"/>
    </location>
</feature>
<dbReference type="InterPro" id="IPR002110">
    <property type="entry name" value="Ankyrin_rpt"/>
</dbReference>
<dbReference type="Pfam" id="PF12796">
    <property type="entry name" value="Ank_2"/>
    <property type="match status" value="1"/>
</dbReference>
<dbReference type="InterPro" id="IPR036770">
    <property type="entry name" value="Ankyrin_rpt-contain_sf"/>
</dbReference>
<dbReference type="PROSITE" id="PS50088">
    <property type="entry name" value="ANK_REPEAT"/>
    <property type="match status" value="2"/>
</dbReference>
<evidence type="ECO:0000256" key="1">
    <source>
        <dbReference type="ARBA" id="ARBA00022737"/>
    </source>
</evidence>
<protein>
    <submittedName>
        <fullName evidence="5">Uncharacterized protein</fullName>
    </submittedName>
</protein>
<evidence type="ECO:0000256" key="2">
    <source>
        <dbReference type="ARBA" id="ARBA00023043"/>
    </source>
</evidence>
<keyword evidence="6" id="KW-1185">Reference proteome</keyword>
<feature type="compositionally biased region" description="Pro residues" evidence="4">
    <location>
        <begin position="323"/>
        <end position="338"/>
    </location>
</feature>
<dbReference type="InterPro" id="IPR050776">
    <property type="entry name" value="Ank_Repeat/CDKN_Inhibitor"/>
</dbReference>
<name>A0ABR1G178_AURAN</name>
<reference evidence="5 6" key="1">
    <citation type="submission" date="2024-03" db="EMBL/GenBank/DDBJ databases">
        <title>Aureococcus anophagefferens CCMP1851 and Kratosvirus quantuckense: Draft genome of a second virus-susceptible host strain in the model system.</title>
        <authorList>
            <person name="Chase E."/>
            <person name="Truchon A.R."/>
            <person name="Schepens W."/>
            <person name="Wilhelm S.W."/>
        </authorList>
    </citation>
    <scope>NUCLEOTIDE SEQUENCE [LARGE SCALE GENOMIC DNA]</scope>
    <source>
        <strain evidence="5 6">CCMP1851</strain>
    </source>
</reference>
<keyword evidence="2 3" id="KW-0040">ANK repeat</keyword>
<comment type="caution">
    <text evidence="5">The sequence shown here is derived from an EMBL/GenBank/DDBJ whole genome shotgun (WGS) entry which is preliminary data.</text>
</comment>
<dbReference type="Proteomes" id="UP001363151">
    <property type="component" value="Unassembled WGS sequence"/>
</dbReference>
<dbReference type="Gene3D" id="1.25.40.20">
    <property type="entry name" value="Ankyrin repeat-containing domain"/>
    <property type="match status" value="1"/>
</dbReference>
<feature type="compositionally biased region" description="Low complexity" evidence="4">
    <location>
        <begin position="220"/>
        <end position="237"/>
    </location>
</feature>
<dbReference type="PROSITE" id="PS50297">
    <property type="entry name" value="ANK_REP_REGION"/>
    <property type="match status" value="2"/>
</dbReference>
<dbReference type="SMART" id="SM00248">
    <property type="entry name" value="ANK"/>
    <property type="match status" value="2"/>
</dbReference>
<dbReference type="SUPFAM" id="SSF48403">
    <property type="entry name" value="Ankyrin repeat"/>
    <property type="match status" value="1"/>
</dbReference>
<proteinExistence type="predicted"/>
<organism evidence="5 6">
    <name type="scientific">Aureococcus anophagefferens</name>
    <name type="common">Harmful bloom alga</name>
    <dbReference type="NCBI Taxonomy" id="44056"/>
    <lineage>
        <taxon>Eukaryota</taxon>
        <taxon>Sar</taxon>
        <taxon>Stramenopiles</taxon>
        <taxon>Ochrophyta</taxon>
        <taxon>Pelagophyceae</taxon>
        <taxon>Pelagomonadales</taxon>
        <taxon>Pelagomonadaceae</taxon>
        <taxon>Aureococcus</taxon>
    </lineage>
</organism>
<feature type="region of interest" description="Disordered" evidence="4">
    <location>
        <begin position="217"/>
        <end position="275"/>
    </location>
</feature>
<evidence type="ECO:0000256" key="4">
    <source>
        <dbReference type="SAM" id="MobiDB-lite"/>
    </source>
</evidence>
<dbReference type="PANTHER" id="PTHR24201">
    <property type="entry name" value="ANK_REP_REGION DOMAIN-CONTAINING PROTEIN"/>
    <property type="match status" value="1"/>
</dbReference>
<accession>A0ABR1G178</accession>
<keyword evidence="1" id="KW-0677">Repeat</keyword>
<feature type="region of interest" description="Disordered" evidence="4">
    <location>
        <begin position="297"/>
        <end position="338"/>
    </location>
</feature>
<evidence type="ECO:0000313" key="6">
    <source>
        <dbReference type="Proteomes" id="UP001363151"/>
    </source>
</evidence>
<evidence type="ECO:0000313" key="5">
    <source>
        <dbReference type="EMBL" id="KAK7242186.1"/>
    </source>
</evidence>
<gene>
    <name evidence="5" type="ORF">SO694_00013163</name>
</gene>
<feature type="repeat" description="ANK" evidence="3">
    <location>
        <begin position="99"/>
        <end position="131"/>
    </location>
</feature>
<dbReference type="EMBL" id="JBBJCI010000146">
    <property type="protein sequence ID" value="KAK7242186.1"/>
    <property type="molecule type" value="Genomic_DNA"/>
</dbReference>
<sequence length="338" mass="35429">MPRIENPLRSGHAGLLGGQSIPSPAAVGTMAWRGVLNNVFEKTNGLIERVGDVVAPVQSPTHELHIAIRRHDWARTEELLRSNYLDAGSLNQMGGVGGFDFTPLHVAAEADFVRCVEYLIAEGADVDVRDRRTHETPLHKAAKAGASRAAKCLVERGASVVARDGRRGTAYDVCRDLGLRQWLLPLQLRAEQEGEPGVAAPPPPMGVTGHAAPAQALDFGAPRGAPRAPAGGAAELRAPARRARRAGPARGPRAAAAAAGAAPPPPMPAAPGEQPVGDARYSFCSKRVDAIGRRYADGFHSSASDPSLKAKYGHTMPDYSGLAPPPTFGGPPPPPPAY</sequence>
<evidence type="ECO:0000256" key="3">
    <source>
        <dbReference type="PROSITE-ProRule" id="PRU00023"/>
    </source>
</evidence>